<dbReference type="EMBL" id="JAERRI010000044">
    <property type="protein sequence ID" value="MBL1095022.1"/>
    <property type="molecule type" value="Genomic_DNA"/>
</dbReference>
<feature type="compositionally biased region" description="Polar residues" evidence="1">
    <location>
        <begin position="1"/>
        <end position="11"/>
    </location>
</feature>
<feature type="region of interest" description="Disordered" evidence="1">
    <location>
        <begin position="1"/>
        <end position="88"/>
    </location>
</feature>
<dbReference type="RefSeq" id="WP_201811947.1">
    <property type="nucleotide sequence ID" value="NZ_JAERRI010000044.1"/>
</dbReference>
<dbReference type="Proteomes" id="UP000629371">
    <property type="component" value="Unassembled WGS sequence"/>
</dbReference>
<comment type="caution">
    <text evidence="2">The sequence shown here is derived from an EMBL/GenBank/DDBJ whole genome shotgun (WGS) entry which is preliminary data.</text>
</comment>
<feature type="region of interest" description="Disordered" evidence="1">
    <location>
        <begin position="225"/>
        <end position="244"/>
    </location>
</feature>
<keyword evidence="3" id="KW-1185">Reference proteome</keyword>
<feature type="region of interest" description="Disordered" evidence="1">
    <location>
        <begin position="359"/>
        <end position="387"/>
    </location>
</feature>
<proteinExistence type="predicted"/>
<gene>
    <name evidence="2" type="ORF">JK360_37995</name>
</gene>
<name>A0ABS1N4L3_9ACTN</name>
<feature type="compositionally biased region" description="Basic and acidic residues" evidence="1">
    <location>
        <begin position="12"/>
        <end position="44"/>
    </location>
</feature>
<evidence type="ECO:0000256" key="1">
    <source>
        <dbReference type="SAM" id="MobiDB-lite"/>
    </source>
</evidence>
<feature type="non-terminal residue" evidence="2">
    <location>
        <position position="1"/>
    </location>
</feature>
<protein>
    <submittedName>
        <fullName evidence="2">Uncharacterized protein</fullName>
    </submittedName>
</protein>
<organism evidence="2 3">
    <name type="scientific">Streptomyces siderophoricus</name>
    <dbReference type="NCBI Taxonomy" id="2802281"/>
    <lineage>
        <taxon>Bacteria</taxon>
        <taxon>Bacillati</taxon>
        <taxon>Actinomycetota</taxon>
        <taxon>Actinomycetes</taxon>
        <taxon>Kitasatosporales</taxon>
        <taxon>Streptomycetaceae</taxon>
        <taxon>Streptomyces</taxon>
    </lineage>
</organism>
<feature type="compositionally biased region" description="Basic and acidic residues" evidence="1">
    <location>
        <begin position="359"/>
        <end position="372"/>
    </location>
</feature>
<sequence length="435" mass="48645">DANRRPTTSSDTRPHPDGEGARRPAAEPAGKHKAEDPPGDEEKPSKKRKSRPAKETREALQQPLDSDRAEGNPGYGQEQGPDHTADGMLGDEAQQRLRQTHVVRQVNWDHVLGNLDAWSDRDPATNKSPLQNVFDHIRNNDGRISENDLGRILGDTYRDLNQHERMATVGCLARMSYDYHAQHTEIDGRTINPEGLQLHRDHKAGEGKLGDSRGRAVEYLAQQNVPKPDDMSKEEERQYRKDLKQERERIQSLLDAKLDDTTALPDFSGRNYAVFEVTEYDSDNNPTNKHYVVGSSVPAGKGVVNSDHSEPAAGEGLRQLDQDRFQRTGMFTEYEPCGNSGDLGGAACAHYISENLDRPAGESRVSHGDAKKAGLPPPPAKKNPMEVSYGTSYRYGQFAQGETTREAQEALKQQWKDDMDRVRGELLRVWLKVHS</sequence>
<evidence type="ECO:0000313" key="3">
    <source>
        <dbReference type="Proteomes" id="UP000629371"/>
    </source>
</evidence>
<feature type="compositionally biased region" description="Basic and acidic residues" evidence="1">
    <location>
        <begin position="227"/>
        <end position="244"/>
    </location>
</feature>
<evidence type="ECO:0000313" key="2">
    <source>
        <dbReference type="EMBL" id="MBL1095022.1"/>
    </source>
</evidence>
<accession>A0ABS1N4L3</accession>
<reference evidence="2 3" key="1">
    <citation type="submission" date="2021-01" db="EMBL/GenBank/DDBJ databases">
        <title>WGS of actinomycetes isolated from Thailand.</title>
        <authorList>
            <person name="Thawai C."/>
        </authorList>
    </citation>
    <scope>NUCLEOTIDE SEQUENCE [LARGE SCALE GENOMIC DNA]</scope>
    <source>
        <strain evidence="2 3">CH9-7</strain>
    </source>
</reference>